<sequence length="253" mass="29090">MFEVDIFGRLPPELRFMIYGYVFQDAVAEVLSPTEGESTMSFKLSSHWSIMATCRLCYSEGRELYWQKLRLHASRGQRPGCELSDLLERMPRHAKPRLRHLRNLWISQRPSNETRADQSAADLLGQLPRLETCGLCVVPVERPREIIIELDSPKFPANMTQEGCLSSEFPAWVDAFVAGKEEPVSSTKVKFLLKFGGPPLCRHLPDSWDFRSAYHPIQAAYINLSTRRYFAVSWLHDSKLDDEYGFRQVLVPP</sequence>
<dbReference type="AlphaFoldDB" id="A0A9P9BVG1"/>
<dbReference type="GeneID" id="70192830"/>
<dbReference type="OrthoDB" id="5223316at2759"/>
<accession>A0A9P9BVG1</accession>
<protein>
    <recommendedName>
        <fullName evidence="3">F-box domain-containing protein</fullName>
    </recommendedName>
</protein>
<name>A0A9P9BVG1_9PEZI</name>
<evidence type="ECO:0000313" key="1">
    <source>
        <dbReference type="EMBL" id="KAH7040228.1"/>
    </source>
</evidence>
<reference evidence="1" key="1">
    <citation type="journal article" date="2021" name="Nat. Commun.">
        <title>Genetic determinants of endophytism in the Arabidopsis root mycobiome.</title>
        <authorList>
            <person name="Mesny F."/>
            <person name="Miyauchi S."/>
            <person name="Thiergart T."/>
            <person name="Pickel B."/>
            <person name="Atanasova L."/>
            <person name="Karlsson M."/>
            <person name="Huettel B."/>
            <person name="Barry K.W."/>
            <person name="Haridas S."/>
            <person name="Chen C."/>
            <person name="Bauer D."/>
            <person name="Andreopoulos W."/>
            <person name="Pangilinan J."/>
            <person name="LaButti K."/>
            <person name="Riley R."/>
            <person name="Lipzen A."/>
            <person name="Clum A."/>
            <person name="Drula E."/>
            <person name="Henrissat B."/>
            <person name="Kohler A."/>
            <person name="Grigoriev I.V."/>
            <person name="Martin F.M."/>
            <person name="Hacquard S."/>
        </authorList>
    </citation>
    <scope>NUCLEOTIDE SEQUENCE</scope>
    <source>
        <strain evidence="1">MPI-CAGE-CH-0230</strain>
    </source>
</reference>
<comment type="caution">
    <text evidence="1">The sequence shown here is derived from an EMBL/GenBank/DDBJ whole genome shotgun (WGS) entry which is preliminary data.</text>
</comment>
<proteinExistence type="predicted"/>
<dbReference type="EMBL" id="JAGTJQ010000001">
    <property type="protein sequence ID" value="KAH7040228.1"/>
    <property type="molecule type" value="Genomic_DNA"/>
</dbReference>
<organism evidence="1 2">
    <name type="scientific">Microdochium trichocladiopsis</name>
    <dbReference type="NCBI Taxonomy" id="1682393"/>
    <lineage>
        <taxon>Eukaryota</taxon>
        <taxon>Fungi</taxon>
        <taxon>Dikarya</taxon>
        <taxon>Ascomycota</taxon>
        <taxon>Pezizomycotina</taxon>
        <taxon>Sordariomycetes</taxon>
        <taxon>Xylariomycetidae</taxon>
        <taxon>Xylariales</taxon>
        <taxon>Microdochiaceae</taxon>
        <taxon>Microdochium</taxon>
    </lineage>
</organism>
<dbReference type="Proteomes" id="UP000756346">
    <property type="component" value="Unassembled WGS sequence"/>
</dbReference>
<evidence type="ECO:0000313" key="2">
    <source>
        <dbReference type="Proteomes" id="UP000756346"/>
    </source>
</evidence>
<gene>
    <name evidence="1" type="ORF">B0I36DRAFT_7285</name>
</gene>
<keyword evidence="2" id="KW-1185">Reference proteome</keyword>
<dbReference type="RefSeq" id="XP_046018283.1">
    <property type="nucleotide sequence ID" value="XM_046163284.1"/>
</dbReference>
<evidence type="ECO:0008006" key="3">
    <source>
        <dbReference type="Google" id="ProtNLM"/>
    </source>
</evidence>